<dbReference type="Proteomes" id="UP001445732">
    <property type="component" value="Unassembled WGS sequence"/>
</dbReference>
<evidence type="ECO:0000313" key="4">
    <source>
        <dbReference type="EMBL" id="MEQ7155937.1"/>
    </source>
</evidence>
<sequence>MSRHFRIIGALLMREMTTRFGREGLGFLWVIGEPLMFCFGVLFMWTLIKPEYEHGIRLGPLVMTGYMSLLMYRHMISFSIGALNANIGLLHHRQVGIMHIFFARNLMEFAGGTVAFVVVYLTLIAMGQVSLPADWLLLYGGWLMVGWTGVGIALVFAGLSLRFEVMERLVPILTYAMIPLSGAFFMVSWLPAQYREPFLWVPFPNAIEMVRAGVFGEFVDTYYHADYALLSGAVMLFTGMILLAGAKNRVAIE</sequence>
<dbReference type="PANTHER" id="PTHR30413:SF10">
    <property type="entry name" value="CAPSULE POLYSACCHARIDE EXPORT INNER-MEMBRANE PROTEIN CTRC"/>
    <property type="match status" value="1"/>
</dbReference>
<comment type="similarity">
    <text evidence="1">Belongs to the ABC-2 integral membrane protein family.</text>
</comment>
<reference evidence="4 5" key="1">
    <citation type="submission" date="2024-06" db="EMBL/GenBank/DDBJ databases">
        <title>Brevundimonas sp. C11.</title>
        <authorList>
            <person name="Maltman C."/>
        </authorList>
    </citation>
    <scope>NUCLEOTIDE SEQUENCE [LARGE SCALE GENOMIC DNA]</scope>
    <source>
        <strain evidence="4 5">C11</strain>
    </source>
</reference>
<feature type="transmembrane region" description="Helical" evidence="3">
    <location>
        <begin position="227"/>
        <end position="246"/>
    </location>
</feature>
<evidence type="ECO:0000256" key="1">
    <source>
        <dbReference type="ARBA" id="ARBA00007783"/>
    </source>
</evidence>
<feature type="transmembrane region" description="Helical" evidence="3">
    <location>
        <begin position="135"/>
        <end position="157"/>
    </location>
</feature>
<keyword evidence="5" id="KW-1185">Reference proteome</keyword>
<evidence type="ECO:0000256" key="2">
    <source>
        <dbReference type="ARBA" id="ARBA00022448"/>
    </source>
</evidence>
<proteinExistence type="inferred from homology"/>
<feature type="transmembrane region" description="Helical" evidence="3">
    <location>
        <begin position="109"/>
        <end position="129"/>
    </location>
</feature>
<gene>
    <name evidence="4" type="ORF">ABN401_12010</name>
</gene>
<dbReference type="RefSeq" id="WP_349685091.1">
    <property type="nucleotide sequence ID" value="NZ_JBEGDD010000010.1"/>
</dbReference>
<dbReference type="EMBL" id="JBEGDD010000010">
    <property type="protein sequence ID" value="MEQ7155937.1"/>
    <property type="molecule type" value="Genomic_DNA"/>
</dbReference>
<dbReference type="PANTHER" id="PTHR30413">
    <property type="entry name" value="INNER MEMBRANE TRANSPORT PERMEASE"/>
    <property type="match status" value="1"/>
</dbReference>
<name>A0ABV1NQP5_9CAUL</name>
<comment type="caution">
    <text evidence="4">The sequence shown here is derived from an EMBL/GenBank/DDBJ whole genome shotgun (WGS) entry which is preliminary data.</text>
</comment>
<feature type="transmembrane region" description="Helical" evidence="3">
    <location>
        <begin position="169"/>
        <end position="190"/>
    </location>
</feature>
<dbReference type="InterPro" id="IPR000412">
    <property type="entry name" value="ABC_2_transport"/>
</dbReference>
<keyword evidence="3" id="KW-1133">Transmembrane helix</keyword>
<dbReference type="PRINTS" id="PR00164">
    <property type="entry name" value="ABC2TRNSPORT"/>
</dbReference>
<keyword evidence="2" id="KW-0813">Transport</keyword>
<protein>
    <submittedName>
        <fullName evidence="4">ABC transporter permease</fullName>
    </submittedName>
</protein>
<feature type="transmembrane region" description="Helical" evidence="3">
    <location>
        <begin position="68"/>
        <end position="89"/>
    </location>
</feature>
<organism evidence="4 5">
    <name type="scientific">Brevundimonas aurifodinae</name>
    <dbReference type="NCBI Taxonomy" id="1508312"/>
    <lineage>
        <taxon>Bacteria</taxon>
        <taxon>Pseudomonadati</taxon>
        <taxon>Pseudomonadota</taxon>
        <taxon>Alphaproteobacteria</taxon>
        <taxon>Caulobacterales</taxon>
        <taxon>Caulobacteraceae</taxon>
        <taxon>Brevundimonas</taxon>
    </lineage>
</organism>
<keyword evidence="3" id="KW-0472">Membrane</keyword>
<feature type="transmembrane region" description="Helical" evidence="3">
    <location>
        <begin position="24"/>
        <end position="48"/>
    </location>
</feature>
<keyword evidence="3" id="KW-0812">Transmembrane</keyword>
<evidence type="ECO:0000313" key="5">
    <source>
        <dbReference type="Proteomes" id="UP001445732"/>
    </source>
</evidence>
<accession>A0ABV1NQP5</accession>
<evidence type="ECO:0000256" key="3">
    <source>
        <dbReference type="SAM" id="Phobius"/>
    </source>
</evidence>